<evidence type="ECO:0000313" key="2">
    <source>
        <dbReference type="Proteomes" id="UP000828390"/>
    </source>
</evidence>
<keyword evidence="2" id="KW-1185">Reference proteome</keyword>
<sequence>MERFVVLLYDRSNECITADEARKDLFTRKGRAIDNIPPSSAALHQHIKIAAYQAGFC</sequence>
<protein>
    <submittedName>
        <fullName evidence="1">Uncharacterized protein</fullName>
    </submittedName>
</protein>
<evidence type="ECO:0000313" key="1">
    <source>
        <dbReference type="EMBL" id="KAH3874928.1"/>
    </source>
</evidence>
<dbReference type="Proteomes" id="UP000828390">
    <property type="component" value="Unassembled WGS sequence"/>
</dbReference>
<name>A0A9D4ME45_DREPO</name>
<comment type="caution">
    <text evidence="1">The sequence shown here is derived from an EMBL/GenBank/DDBJ whole genome shotgun (WGS) entry which is preliminary data.</text>
</comment>
<proteinExistence type="predicted"/>
<accession>A0A9D4ME45</accession>
<gene>
    <name evidence="1" type="ORF">DPMN_038185</name>
</gene>
<reference evidence="1" key="2">
    <citation type="submission" date="2020-11" db="EMBL/GenBank/DDBJ databases">
        <authorList>
            <person name="McCartney M.A."/>
            <person name="Auch B."/>
            <person name="Kono T."/>
            <person name="Mallez S."/>
            <person name="Becker A."/>
            <person name="Gohl D.M."/>
            <person name="Silverstein K.A.T."/>
            <person name="Koren S."/>
            <person name="Bechman K.B."/>
            <person name="Herman A."/>
            <person name="Abrahante J.E."/>
            <person name="Garbe J."/>
        </authorList>
    </citation>
    <scope>NUCLEOTIDE SEQUENCE</scope>
    <source>
        <strain evidence="1">Duluth1</strain>
        <tissue evidence="1">Whole animal</tissue>
    </source>
</reference>
<dbReference type="AlphaFoldDB" id="A0A9D4ME45"/>
<organism evidence="1 2">
    <name type="scientific">Dreissena polymorpha</name>
    <name type="common">Zebra mussel</name>
    <name type="synonym">Mytilus polymorpha</name>
    <dbReference type="NCBI Taxonomy" id="45954"/>
    <lineage>
        <taxon>Eukaryota</taxon>
        <taxon>Metazoa</taxon>
        <taxon>Spiralia</taxon>
        <taxon>Lophotrochozoa</taxon>
        <taxon>Mollusca</taxon>
        <taxon>Bivalvia</taxon>
        <taxon>Autobranchia</taxon>
        <taxon>Heteroconchia</taxon>
        <taxon>Euheterodonta</taxon>
        <taxon>Imparidentia</taxon>
        <taxon>Neoheterodontei</taxon>
        <taxon>Myida</taxon>
        <taxon>Dreissenoidea</taxon>
        <taxon>Dreissenidae</taxon>
        <taxon>Dreissena</taxon>
    </lineage>
</organism>
<dbReference type="EMBL" id="JAIWYP010000002">
    <property type="protein sequence ID" value="KAH3874928.1"/>
    <property type="molecule type" value="Genomic_DNA"/>
</dbReference>
<reference evidence="1" key="1">
    <citation type="journal article" date="2019" name="bioRxiv">
        <title>The Genome of the Zebra Mussel, Dreissena polymorpha: A Resource for Invasive Species Research.</title>
        <authorList>
            <person name="McCartney M.A."/>
            <person name="Auch B."/>
            <person name="Kono T."/>
            <person name="Mallez S."/>
            <person name="Zhang Y."/>
            <person name="Obille A."/>
            <person name="Becker A."/>
            <person name="Abrahante J.E."/>
            <person name="Garbe J."/>
            <person name="Badalamenti J.P."/>
            <person name="Herman A."/>
            <person name="Mangelson H."/>
            <person name="Liachko I."/>
            <person name="Sullivan S."/>
            <person name="Sone E.D."/>
            <person name="Koren S."/>
            <person name="Silverstein K.A.T."/>
            <person name="Beckman K.B."/>
            <person name="Gohl D.M."/>
        </authorList>
    </citation>
    <scope>NUCLEOTIDE SEQUENCE</scope>
    <source>
        <strain evidence="1">Duluth1</strain>
        <tissue evidence="1">Whole animal</tissue>
    </source>
</reference>